<dbReference type="OrthoDB" id="8903066at2759"/>
<proteinExistence type="predicted"/>
<evidence type="ECO:0000313" key="1">
    <source>
        <dbReference type="EMBL" id="CAH1775906.1"/>
    </source>
</evidence>
<comment type="caution">
    <text evidence="1">The sequence shown here is derived from an EMBL/GenBank/DDBJ whole genome shotgun (WGS) entry which is preliminary data.</text>
</comment>
<organism evidence="1 2">
    <name type="scientific">Owenia fusiformis</name>
    <name type="common">Polychaete worm</name>
    <dbReference type="NCBI Taxonomy" id="6347"/>
    <lineage>
        <taxon>Eukaryota</taxon>
        <taxon>Metazoa</taxon>
        <taxon>Spiralia</taxon>
        <taxon>Lophotrochozoa</taxon>
        <taxon>Annelida</taxon>
        <taxon>Polychaeta</taxon>
        <taxon>Sedentaria</taxon>
        <taxon>Canalipalpata</taxon>
        <taxon>Sabellida</taxon>
        <taxon>Oweniida</taxon>
        <taxon>Oweniidae</taxon>
        <taxon>Owenia</taxon>
    </lineage>
</organism>
<dbReference type="EMBL" id="CAIIXF020000001">
    <property type="protein sequence ID" value="CAH1775906.1"/>
    <property type="molecule type" value="Genomic_DNA"/>
</dbReference>
<protein>
    <submittedName>
        <fullName evidence="1">Uncharacterized protein</fullName>
    </submittedName>
</protein>
<accession>A0A8J1TRD7</accession>
<dbReference type="AlphaFoldDB" id="A0A8J1TRD7"/>
<keyword evidence="2" id="KW-1185">Reference proteome</keyword>
<gene>
    <name evidence="1" type="ORF">OFUS_LOCUS3146</name>
</gene>
<reference evidence="1" key="1">
    <citation type="submission" date="2022-03" db="EMBL/GenBank/DDBJ databases">
        <authorList>
            <person name="Martin C."/>
        </authorList>
    </citation>
    <scope>NUCLEOTIDE SEQUENCE</scope>
</reference>
<evidence type="ECO:0000313" key="2">
    <source>
        <dbReference type="Proteomes" id="UP000749559"/>
    </source>
</evidence>
<sequence>MVHFDGNSRGIVATDGEDGMEKINLKVISVKNTGSGDVTSDAQRESLVLRVENKVAEFKQTHDIRTIRLVIALFLVFLVLMTLVAIVVALKVTATHKFDIHCQFNSTTNLTSCVSSPSKLQ</sequence>
<name>A0A8J1TRD7_OWEFU</name>
<dbReference type="Proteomes" id="UP000749559">
    <property type="component" value="Unassembled WGS sequence"/>
</dbReference>